<accession>K1J7I8</accession>
<keyword evidence="8" id="KW-0540">Nuclease</keyword>
<dbReference type="GO" id="GO:0003887">
    <property type="term" value="F:DNA-directed DNA polymerase activity"/>
    <property type="evidence" value="ECO:0007669"/>
    <property type="project" value="UniProtKB-UniRule"/>
</dbReference>
<sequence length="918" mass="101554">MAPSNPLILVDGSSYLYRAFFASQQADLRTSTGLPSGAVRVMANMMRSLRKQYPDCHVAVVFDAKGKTFRDDIYPEYKANRASMPDDLRSQVAPIHQMIKAMGFPFLMVEGVEADDVIGTLARQATEKQLPVLISTGDKDMAQLVSDHVTLIDTMKDVKTDREGVIEKFGVPPELIIDYLALMGDKVDNIPGMTGVGEKTALALLQGIGSIDEIAANLDKVAALGFRGSKAFADKFREQEEQVRLSYVLATIKTDVELEQSLEELELGPIDKEALLAVYREYELRNLIKELESGGEEGAASTEGDEDAAPQEAAIETDYCCILDEAEFDDWLACLQAAPLFAFDTETTSLDYMEARVVGVSFAIEPGKAAYVPFGHDYLGAPVQLTEAVVLGKLKPLLEDPTRLKVGQNLKYDRNVLLNHGIELQGIAYDTMLESYVLNSTASRHDMDSLARRYLNVETISFEDIAGKGVKQLTFNQIELEQAAPYAAEDADITLRLHQALWGKLAAEPGLARVFSEIELPLLPVLARMERLGTTIEPKLLHQQSQEIEVRLAELEKQAHKLAGQEFNLSSPKQLGEILFTKLGLPIIKKTPKGAPSTAEEVLAELAETYELPRLLMEHRGLAKLKSTYTDKLPLMIKPQTGRVHTSYHQAVAATGRLSSTDPNLQNIPVRNEQGRRIRQAFIPCAGYKLVAADYSQIELRIMAHLSGDKGLLTAFAEGKDIHKATAAEVFGVALDAVTSDMRRSAKAINFGLIYGMSAFGLAKQLGIGRAEAQKYMDLYFERYPGVLEYMERTRQQAKAQGYVETLFGRRLYLPDIKSRNAGLRKAAERAAINAPMQGTAADIIKRAMINVDDWIRGIEDESIRMLMQVHDELVFEIREEKLEECIAIIKDKMSAAAELHVPLVVEAGTGDNWDQAH</sequence>
<evidence type="ECO:0000256" key="11">
    <source>
        <dbReference type="ARBA" id="ARBA00022839"/>
    </source>
</evidence>
<dbReference type="SMART" id="SM00475">
    <property type="entry name" value="53EXOc"/>
    <property type="match status" value="1"/>
</dbReference>
<dbReference type="InterPro" id="IPR002562">
    <property type="entry name" value="3'-5'_exonuclease_dom"/>
</dbReference>
<dbReference type="RefSeq" id="WP_005307600.1">
    <property type="nucleotide sequence ID" value="NZ_JDWD01000223.1"/>
</dbReference>
<dbReference type="GO" id="GO:0006302">
    <property type="term" value="P:double-strand break repair"/>
    <property type="evidence" value="ECO:0007669"/>
    <property type="project" value="TreeGrafter"/>
</dbReference>
<protein>
    <recommendedName>
        <fullName evidence="4 16">DNA polymerase I</fullName>
        <ecNumber evidence="3 16">2.7.7.7</ecNumber>
    </recommendedName>
</protein>
<dbReference type="PRINTS" id="PR00868">
    <property type="entry name" value="DNAPOLI"/>
</dbReference>
<feature type="domain" description="3'-5' exonuclease" evidence="18">
    <location>
        <begin position="319"/>
        <end position="506"/>
    </location>
</feature>
<keyword evidence="13 17" id="KW-0238">DNA-binding</keyword>
<dbReference type="Pfam" id="PF02739">
    <property type="entry name" value="5_3_exonuc_N"/>
    <property type="match status" value="1"/>
</dbReference>
<dbReference type="InterPro" id="IPR020045">
    <property type="entry name" value="DNA_polI_H3TH"/>
</dbReference>
<dbReference type="SMART" id="SM00482">
    <property type="entry name" value="POLAc"/>
    <property type="match status" value="1"/>
</dbReference>
<dbReference type="InterPro" id="IPR002298">
    <property type="entry name" value="DNA_polymerase_A"/>
</dbReference>
<dbReference type="InterPro" id="IPR012337">
    <property type="entry name" value="RNaseH-like_sf"/>
</dbReference>
<comment type="function">
    <text evidence="17">In addition to polymerase activity, this DNA polymerase exhibits 3'-5' and 5'-3' exonuclease activity.</text>
</comment>
<dbReference type="FunFam" id="1.20.1060.10:FF:000001">
    <property type="entry name" value="DNA polymerase I"/>
    <property type="match status" value="1"/>
</dbReference>
<dbReference type="SUPFAM" id="SSF53098">
    <property type="entry name" value="Ribonuclease H-like"/>
    <property type="match status" value="1"/>
</dbReference>
<dbReference type="EMBL" id="AGWR01000035">
    <property type="protein sequence ID" value="EKB26366.1"/>
    <property type="molecule type" value="Genomic_DNA"/>
</dbReference>
<comment type="caution">
    <text evidence="21">The sequence shown here is derived from an EMBL/GenBank/DDBJ whole genome shotgun (WGS) entry which is preliminary data.</text>
</comment>
<dbReference type="PATRIC" id="fig|1073377.4.peg.3759"/>
<keyword evidence="10 17" id="KW-0378">Hydrolase</keyword>
<keyword evidence="12 17" id="KW-0239">DNA-directed DNA polymerase</keyword>
<dbReference type="CDD" id="cd09898">
    <property type="entry name" value="H3TH_53EXO"/>
    <property type="match status" value="1"/>
</dbReference>
<dbReference type="Pfam" id="PF01367">
    <property type="entry name" value="5_3_exonuc"/>
    <property type="match status" value="1"/>
</dbReference>
<organism evidence="21 22">
    <name type="scientific">Aeromonas dhakensis</name>
    <dbReference type="NCBI Taxonomy" id="196024"/>
    <lineage>
        <taxon>Bacteria</taxon>
        <taxon>Pseudomonadati</taxon>
        <taxon>Pseudomonadota</taxon>
        <taxon>Gammaproteobacteria</taxon>
        <taxon>Aeromonadales</taxon>
        <taxon>Aeromonadaceae</taxon>
        <taxon>Aeromonas</taxon>
    </lineage>
</organism>
<comment type="similarity">
    <text evidence="1 17">Belongs to the DNA polymerase type-A family.</text>
</comment>
<dbReference type="SMART" id="SM00279">
    <property type="entry name" value="HhH2"/>
    <property type="match status" value="1"/>
</dbReference>
<dbReference type="InterPro" id="IPR019760">
    <property type="entry name" value="DNA-dir_DNA_pol_A_CS"/>
</dbReference>
<dbReference type="CDD" id="cd09859">
    <property type="entry name" value="PIN_53EXO"/>
    <property type="match status" value="1"/>
</dbReference>
<gene>
    <name evidence="17" type="primary">polA</name>
    <name evidence="21" type="ORF">HMPREF1171_03699</name>
</gene>
<keyword evidence="7 17" id="KW-0235">DNA replication</keyword>
<keyword evidence="9 17" id="KW-0227">DNA damage</keyword>
<evidence type="ECO:0000259" key="18">
    <source>
        <dbReference type="SMART" id="SM00474"/>
    </source>
</evidence>
<dbReference type="CDD" id="cd08637">
    <property type="entry name" value="DNA_pol_A_pol_I_C"/>
    <property type="match status" value="1"/>
</dbReference>
<evidence type="ECO:0000256" key="7">
    <source>
        <dbReference type="ARBA" id="ARBA00022705"/>
    </source>
</evidence>
<dbReference type="FunFam" id="3.40.50.1010:FF:000001">
    <property type="entry name" value="DNA polymerase I"/>
    <property type="match status" value="1"/>
</dbReference>
<dbReference type="GO" id="GO:0008408">
    <property type="term" value="F:3'-5' exonuclease activity"/>
    <property type="evidence" value="ECO:0007669"/>
    <property type="project" value="UniProtKB-UniRule"/>
</dbReference>
<keyword evidence="14 17" id="KW-0234">DNA repair</keyword>
<evidence type="ECO:0000256" key="13">
    <source>
        <dbReference type="ARBA" id="ARBA00023125"/>
    </source>
</evidence>
<dbReference type="InterPro" id="IPR018320">
    <property type="entry name" value="DNA_polymerase_1"/>
</dbReference>
<comment type="subunit">
    <text evidence="2">Single-chain monomer with multiple functions.</text>
</comment>
<evidence type="ECO:0000256" key="2">
    <source>
        <dbReference type="ARBA" id="ARBA00011541"/>
    </source>
</evidence>
<dbReference type="SUPFAM" id="SSF56672">
    <property type="entry name" value="DNA/RNA polymerases"/>
    <property type="match status" value="1"/>
</dbReference>
<evidence type="ECO:0000256" key="17">
    <source>
        <dbReference type="RuleBase" id="RU004460"/>
    </source>
</evidence>
<evidence type="ECO:0000256" key="8">
    <source>
        <dbReference type="ARBA" id="ARBA00022722"/>
    </source>
</evidence>
<dbReference type="InterPro" id="IPR036397">
    <property type="entry name" value="RNaseH_sf"/>
</dbReference>
<evidence type="ECO:0000256" key="10">
    <source>
        <dbReference type="ARBA" id="ARBA00022801"/>
    </source>
</evidence>
<evidence type="ECO:0000256" key="1">
    <source>
        <dbReference type="ARBA" id="ARBA00007705"/>
    </source>
</evidence>
<dbReference type="GO" id="GO:0006261">
    <property type="term" value="P:DNA-templated DNA replication"/>
    <property type="evidence" value="ECO:0007669"/>
    <property type="project" value="UniProtKB-UniRule"/>
</dbReference>
<dbReference type="Gene3D" id="3.30.70.370">
    <property type="match status" value="1"/>
</dbReference>
<dbReference type="EC" id="2.7.7.7" evidence="3 16"/>
<name>K1J7I8_9GAMM</name>
<dbReference type="SMART" id="SM00474">
    <property type="entry name" value="35EXOc"/>
    <property type="match status" value="1"/>
</dbReference>
<dbReference type="PROSITE" id="PS00447">
    <property type="entry name" value="DNA_POLYMERASE_A"/>
    <property type="match status" value="1"/>
</dbReference>
<dbReference type="NCBIfam" id="NF004397">
    <property type="entry name" value="PRK05755.1"/>
    <property type="match status" value="1"/>
</dbReference>
<evidence type="ECO:0000313" key="22">
    <source>
        <dbReference type="Proteomes" id="UP000005149"/>
    </source>
</evidence>
<dbReference type="CDD" id="cd06139">
    <property type="entry name" value="DNA_polA_I_Ecoli_like_exo"/>
    <property type="match status" value="1"/>
</dbReference>
<dbReference type="InterPro" id="IPR008918">
    <property type="entry name" value="HhH2"/>
</dbReference>
<feature type="domain" description="DNA-directed DNA polymerase family A palm" evidence="20">
    <location>
        <begin position="675"/>
        <end position="882"/>
    </location>
</feature>
<dbReference type="HOGENOM" id="CLU_004675_0_0_6"/>
<keyword evidence="11 17" id="KW-0269">Exonuclease</keyword>
<dbReference type="Gene3D" id="3.40.50.1010">
    <property type="entry name" value="5'-nuclease"/>
    <property type="match status" value="1"/>
</dbReference>
<dbReference type="Proteomes" id="UP000005149">
    <property type="component" value="Unassembled WGS sequence"/>
</dbReference>
<feature type="domain" description="5'-3' exonuclease" evidence="19">
    <location>
        <begin position="5"/>
        <end position="268"/>
    </location>
</feature>
<dbReference type="NCBIfam" id="TIGR00593">
    <property type="entry name" value="pola"/>
    <property type="match status" value="1"/>
</dbReference>
<dbReference type="FunFam" id="1.10.150.20:FF:000002">
    <property type="entry name" value="DNA polymerase I"/>
    <property type="match status" value="1"/>
</dbReference>
<evidence type="ECO:0000259" key="20">
    <source>
        <dbReference type="SMART" id="SM00482"/>
    </source>
</evidence>
<keyword evidence="6 17" id="KW-0548">Nucleotidyltransferase</keyword>
<evidence type="ECO:0000256" key="14">
    <source>
        <dbReference type="ARBA" id="ARBA00023204"/>
    </source>
</evidence>
<keyword evidence="22" id="KW-1185">Reference proteome</keyword>
<dbReference type="FunFam" id="3.30.420.10:FF:000026">
    <property type="entry name" value="DNA polymerase I"/>
    <property type="match status" value="1"/>
</dbReference>
<dbReference type="Pfam" id="PF00476">
    <property type="entry name" value="DNA_pol_A"/>
    <property type="match status" value="1"/>
</dbReference>
<dbReference type="PANTHER" id="PTHR10133">
    <property type="entry name" value="DNA POLYMERASE I"/>
    <property type="match status" value="1"/>
</dbReference>
<dbReference type="InterPro" id="IPR002421">
    <property type="entry name" value="5-3_exonuclease"/>
</dbReference>
<evidence type="ECO:0000313" key="21">
    <source>
        <dbReference type="EMBL" id="EKB26366.1"/>
    </source>
</evidence>
<dbReference type="InterPro" id="IPR043502">
    <property type="entry name" value="DNA/RNA_pol_sf"/>
</dbReference>
<evidence type="ECO:0000256" key="9">
    <source>
        <dbReference type="ARBA" id="ARBA00022763"/>
    </source>
</evidence>
<dbReference type="GO" id="GO:0008409">
    <property type="term" value="F:5'-3' exonuclease activity"/>
    <property type="evidence" value="ECO:0007669"/>
    <property type="project" value="UniProtKB-UniRule"/>
</dbReference>
<evidence type="ECO:0000259" key="19">
    <source>
        <dbReference type="SMART" id="SM00475"/>
    </source>
</evidence>
<evidence type="ECO:0000256" key="3">
    <source>
        <dbReference type="ARBA" id="ARBA00012417"/>
    </source>
</evidence>
<evidence type="ECO:0000256" key="12">
    <source>
        <dbReference type="ARBA" id="ARBA00022932"/>
    </source>
</evidence>
<dbReference type="SUPFAM" id="SSF47807">
    <property type="entry name" value="5' to 3' exonuclease, C-terminal subdomain"/>
    <property type="match status" value="1"/>
</dbReference>
<evidence type="ECO:0000256" key="16">
    <source>
        <dbReference type="NCBIfam" id="TIGR00593"/>
    </source>
</evidence>
<proteinExistence type="inferred from homology"/>
<dbReference type="Gene3D" id="3.30.420.10">
    <property type="entry name" value="Ribonuclease H-like superfamily/Ribonuclease H"/>
    <property type="match status" value="1"/>
</dbReference>
<dbReference type="InterPro" id="IPR029060">
    <property type="entry name" value="PIN-like_dom_sf"/>
</dbReference>
<evidence type="ECO:0000256" key="6">
    <source>
        <dbReference type="ARBA" id="ARBA00022695"/>
    </source>
</evidence>
<dbReference type="GO" id="GO:0003677">
    <property type="term" value="F:DNA binding"/>
    <property type="evidence" value="ECO:0007669"/>
    <property type="project" value="UniProtKB-UniRule"/>
</dbReference>
<comment type="catalytic activity">
    <reaction evidence="15 17">
        <text>DNA(n) + a 2'-deoxyribonucleoside 5'-triphosphate = DNA(n+1) + diphosphate</text>
        <dbReference type="Rhea" id="RHEA:22508"/>
        <dbReference type="Rhea" id="RHEA-COMP:17339"/>
        <dbReference type="Rhea" id="RHEA-COMP:17340"/>
        <dbReference type="ChEBI" id="CHEBI:33019"/>
        <dbReference type="ChEBI" id="CHEBI:61560"/>
        <dbReference type="ChEBI" id="CHEBI:173112"/>
        <dbReference type="EC" id="2.7.7.7"/>
    </reaction>
</comment>
<dbReference type="Gene3D" id="1.20.1060.10">
    <property type="entry name" value="Taq DNA Polymerase, Chain T, domain 4"/>
    <property type="match status" value="1"/>
</dbReference>
<dbReference type="FunFam" id="1.10.150.20:FF:000003">
    <property type="entry name" value="DNA polymerase I"/>
    <property type="match status" value="1"/>
</dbReference>
<dbReference type="Pfam" id="PF01612">
    <property type="entry name" value="DNA_pol_A_exo1"/>
    <property type="match status" value="1"/>
</dbReference>
<reference evidence="21 22" key="1">
    <citation type="submission" date="2012-06" db="EMBL/GenBank/DDBJ databases">
        <title>The Genome Sequence of Aeromonas hydrophila SSU.</title>
        <authorList>
            <consortium name="The Broad Institute Genome Sequencing Platform"/>
            <person name="Earl A."/>
            <person name="Ward D."/>
            <person name="Feldgarden M."/>
            <person name="Gevers D."/>
            <person name="Chopra A."/>
            <person name="Walker B."/>
            <person name="Young S.K."/>
            <person name="Zeng Q."/>
            <person name="Gargeya S."/>
            <person name="Fitzgerald M."/>
            <person name="Haas B."/>
            <person name="Abouelleil A."/>
            <person name="Alvarado L."/>
            <person name="Arachchi H.M."/>
            <person name="Berlin A.M."/>
            <person name="Chapman S.B."/>
            <person name="Goldberg J."/>
            <person name="Griggs A."/>
            <person name="Gujja S."/>
            <person name="Hansen M."/>
            <person name="Howarth C."/>
            <person name="Imamovic A."/>
            <person name="Larimer J."/>
            <person name="McCowan C."/>
            <person name="Montmayeur A."/>
            <person name="Murphy C."/>
            <person name="Neiman D."/>
            <person name="Pearson M."/>
            <person name="Priest M."/>
            <person name="Roberts A."/>
            <person name="Saif S."/>
            <person name="Shea T."/>
            <person name="Sisk P."/>
            <person name="Sykes S."/>
            <person name="Wortman J."/>
            <person name="Nusbaum C."/>
            <person name="Birren B."/>
        </authorList>
    </citation>
    <scope>NUCLEOTIDE SEQUENCE [LARGE SCALE GENOMIC DNA]</scope>
    <source>
        <strain evidence="21 22">SSU</strain>
    </source>
</reference>
<dbReference type="InterPro" id="IPR020046">
    <property type="entry name" value="5-3_exonucl_a-hlix_arch_N"/>
</dbReference>
<evidence type="ECO:0000256" key="4">
    <source>
        <dbReference type="ARBA" id="ARBA00020311"/>
    </source>
</evidence>
<dbReference type="SUPFAM" id="SSF88723">
    <property type="entry name" value="PIN domain-like"/>
    <property type="match status" value="1"/>
</dbReference>
<evidence type="ECO:0000256" key="15">
    <source>
        <dbReference type="ARBA" id="ARBA00049244"/>
    </source>
</evidence>
<dbReference type="InterPro" id="IPR036279">
    <property type="entry name" value="5-3_exonuclease_C_sf"/>
</dbReference>
<dbReference type="AlphaFoldDB" id="K1J7I8"/>
<dbReference type="InterPro" id="IPR001098">
    <property type="entry name" value="DNA-dir_DNA_pol_A_palm_dom"/>
</dbReference>
<evidence type="ECO:0000256" key="5">
    <source>
        <dbReference type="ARBA" id="ARBA00022679"/>
    </source>
</evidence>
<dbReference type="Gene3D" id="1.10.150.20">
    <property type="entry name" value="5' to 3' exonuclease, C-terminal subdomain"/>
    <property type="match status" value="2"/>
</dbReference>
<dbReference type="PANTHER" id="PTHR10133:SF27">
    <property type="entry name" value="DNA POLYMERASE NU"/>
    <property type="match status" value="1"/>
</dbReference>
<keyword evidence="5 17" id="KW-0808">Transferase</keyword>